<comment type="caution">
    <text evidence="1">The sequence shown here is derived from an EMBL/GenBank/DDBJ whole genome shotgun (WGS) entry which is preliminary data.</text>
</comment>
<dbReference type="EMBL" id="BOQE01000001">
    <property type="protein sequence ID" value="GIM47287.1"/>
    <property type="molecule type" value="Genomic_DNA"/>
</dbReference>
<gene>
    <name evidence="1" type="ORF">DNHGIG_28360</name>
</gene>
<evidence type="ECO:0000313" key="2">
    <source>
        <dbReference type="Proteomes" id="UP001057291"/>
    </source>
</evidence>
<proteinExistence type="predicted"/>
<keyword evidence="2" id="KW-1185">Reference proteome</keyword>
<name>A0AAV4LHJ5_9BACL</name>
<protein>
    <submittedName>
        <fullName evidence="1">Uncharacterized protein</fullName>
    </submittedName>
</protein>
<dbReference type="AlphaFoldDB" id="A0AAV4LHJ5"/>
<dbReference type="Proteomes" id="UP001057291">
    <property type="component" value="Unassembled WGS sequence"/>
</dbReference>
<accession>A0AAV4LHJ5</accession>
<evidence type="ECO:0000313" key="1">
    <source>
        <dbReference type="EMBL" id="GIM47287.1"/>
    </source>
</evidence>
<dbReference type="RefSeq" id="WP_282200296.1">
    <property type="nucleotide sequence ID" value="NZ_BOQE01000001.1"/>
</dbReference>
<organism evidence="1 2">
    <name type="scientific">Collibacillus ludicampi</name>
    <dbReference type="NCBI Taxonomy" id="2771369"/>
    <lineage>
        <taxon>Bacteria</taxon>
        <taxon>Bacillati</taxon>
        <taxon>Bacillota</taxon>
        <taxon>Bacilli</taxon>
        <taxon>Bacillales</taxon>
        <taxon>Alicyclobacillaceae</taxon>
        <taxon>Collibacillus</taxon>
    </lineage>
</organism>
<sequence>MEGEINDRFEIEYLNEYQPENHFMVKINPSKYGLTIRKEAIDYTYQLKDGNKAIYSKEIVKGFKPNNPW</sequence>
<reference evidence="1" key="1">
    <citation type="journal article" date="2023" name="Int. J. Syst. Evol. Microbiol.">
        <title>Collibacillus ludicampi gen. nov., sp. nov., a new soil bacterium of the family Alicyclobacillaceae.</title>
        <authorList>
            <person name="Jojima T."/>
            <person name="Ioku Y."/>
            <person name="Fukuta Y."/>
            <person name="Shirasaka N."/>
            <person name="Matsumura Y."/>
            <person name="Mori M."/>
        </authorList>
    </citation>
    <scope>NUCLEOTIDE SEQUENCE</scope>
    <source>
        <strain evidence="1">TP075</strain>
    </source>
</reference>